<evidence type="ECO:0000313" key="2">
    <source>
        <dbReference type="Proteomes" id="UP001319104"/>
    </source>
</evidence>
<protein>
    <submittedName>
        <fullName evidence="1">Uncharacterized protein</fullName>
    </submittedName>
</protein>
<dbReference type="AlphaFoldDB" id="A0AAP2CHE8"/>
<gene>
    <name evidence="1" type="ORF">KI659_06415</name>
</gene>
<comment type="caution">
    <text evidence="1">The sequence shown here is derived from an EMBL/GenBank/DDBJ whole genome shotgun (WGS) entry which is preliminary data.</text>
</comment>
<proteinExistence type="predicted"/>
<keyword evidence="2" id="KW-1185">Reference proteome</keyword>
<name>A0AAP2CHE8_9BACT</name>
<evidence type="ECO:0000313" key="1">
    <source>
        <dbReference type="EMBL" id="MBS9523649.1"/>
    </source>
</evidence>
<dbReference type="RefSeq" id="WP_213944535.1">
    <property type="nucleotide sequence ID" value="NZ_JAHBGI010000009.1"/>
</dbReference>
<reference evidence="1 2" key="1">
    <citation type="submission" date="2021-05" db="EMBL/GenBank/DDBJ databases">
        <authorList>
            <person name="Zhang Z.D."/>
            <person name="Osman G."/>
        </authorList>
    </citation>
    <scope>NUCLEOTIDE SEQUENCE [LARGE SCALE GENOMIC DNA]</scope>
    <source>
        <strain evidence="1 2">KCTC 32217</strain>
    </source>
</reference>
<organism evidence="1 2">
    <name type="scientific">Litoribacter ruber</name>
    <dbReference type="NCBI Taxonomy" id="702568"/>
    <lineage>
        <taxon>Bacteria</taxon>
        <taxon>Pseudomonadati</taxon>
        <taxon>Bacteroidota</taxon>
        <taxon>Cytophagia</taxon>
        <taxon>Cytophagales</taxon>
        <taxon>Cyclobacteriaceae</taxon>
        <taxon>Litoribacter</taxon>
    </lineage>
</organism>
<dbReference type="Proteomes" id="UP001319104">
    <property type="component" value="Unassembled WGS sequence"/>
</dbReference>
<accession>A0AAP2CHE8</accession>
<sequence>METDKIDMAENIFKMVKDLGPDVKLDLINKIKESLKDSDKTDDSWKNLFGAWKSEESAEEIIEGIRANRYTKRDIEDL</sequence>
<dbReference type="EMBL" id="JAHCMY010000002">
    <property type="protein sequence ID" value="MBS9523649.1"/>
    <property type="molecule type" value="Genomic_DNA"/>
</dbReference>